<dbReference type="STRING" id="71139.A0A059BNH0"/>
<dbReference type="InParanoid" id="A0A059BNH0"/>
<evidence type="ECO:0000256" key="2">
    <source>
        <dbReference type="ARBA" id="ARBA00004167"/>
    </source>
</evidence>
<evidence type="ECO:0000256" key="12">
    <source>
        <dbReference type="PIRSR" id="PIRSR602401-1"/>
    </source>
</evidence>
<evidence type="ECO:0000256" key="8">
    <source>
        <dbReference type="ARBA" id="ARBA00023002"/>
    </source>
</evidence>
<keyword evidence="9 12" id="KW-0408">Iron</keyword>
<dbReference type="AlphaFoldDB" id="A0A059BNH0"/>
<evidence type="ECO:0000256" key="6">
    <source>
        <dbReference type="ARBA" id="ARBA00022723"/>
    </source>
</evidence>
<gene>
    <name evidence="14" type="ORF">EUGRSUZ_F01396</name>
</gene>
<proteinExistence type="inferred from homology"/>
<keyword evidence="10 13" id="KW-0503">Monooxygenase</keyword>
<evidence type="ECO:0008006" key="15">
    <source>
        <dbReference type="Google" id="ProtNLM"/>
    </source>
</evidence>
<dbReference type="PANTHER" id="PTHR24282">
    <property type="entry name" value="CYTOCHROME P450 FAMILY MEMBER"/>
    <property type="match status" value="1"/>
</dbReference>
<dbReference type="OMA" id="WGSEVHE"/>
<protein>
    <recommendedName>
        <fullName evidence="15">Cytochrome P450</fullName>
    </recommendedName>
</protein>
<accession>A0A059BNH0</accession>
<comment type="subcellular location">
    <subcellularLocation>
        <location evidence="2">Membrane</location>
        <topology evidence="2">Single-pass membrane protein</topology>
    </subcellularLocation>
</comment>
<keyword evidence="8 13" id="KW-0560">Oxidoreductase</keyword>
<dbReference type="GO" id="GO:0020037">
    <property type="term" value="F:heme binding"/>
    <property type="evidence" value="ECO:0007669"/>
    <property type="project" value="InterPro"/>
</dbReference>
<dbReference type="FunFam" id="1.10.630.10:FF:000029">
    <property type="entry name" value="Cytochrome P450 734A1"/>
    <property type="match status" value="1"/>
</dbReference>
<keyword evidence="7" id="KW-1133">Transmembrane helix</keyword>
<dbReference type="PANTHER" id="PTHR24282:SF255">
    <property type="entry name" value="CYTOCHROME P450 72A11-RELATED"/>
    <property type="match status" value="1"/>
</dbReference>
<dbReference type="InterPro" id="IPR050665">
    <property type="entry name" value="Cytochrome_P450_Monooxygen"/>
</dbReference>
<organism evidence="14">
    <name type="scientific">Eucalyptus grandis</name>
    <name type="common">Flooded gum</name>
    <dbReference type="NCBI Taxonomy" id="71139"/>
    <lineage>
        <taxon>Eukaryota</taxon>
        <taxon>Viridiplantae</taxon>
        <taxon>Streptophyta</taxon>
        <taxon>Embryophyta</taxon>
        <taxon>Tracheophyta</taxon>
        <taxon>Spermatophyta</taxon>
        <taxon>Magnoliopsida</taxon>
        <taxon>eudicotyledons</taxon>
        <taxon>Gunneridae</taxon>
        <taxon>Pentapetalae</taxon>
        <taxon>rosids</taxon>
        <taxon>malvids</taxon>
        <taxon>Myrtales</taxon>
        <taxon>Myrtaceae</taxon>
        <taxon>Myrtoideae</taxon>
        <taxon>Eucalypteae</taxon>
        <taxon>Eucalyptus</taxon>
    </lineage>
</organism>
<dbReference type="GO" id="GO:0004497">
    <property type="term" value="F:monooxygenase activity"/>
    <property type="evidence" value="ECO:0000318"/>
    <property type="project" value="GO_Central"/>
</dbReference>
<dbReference type="CDD" id="cd20642">
    <property type="entry name" value="CYP72"/>
    <property type="match status" value="1"/>
</dbReference>
<feature type="binding site" description="axial binding residue" evidence="12">
    <location>
        <position position="466"/>
    </location>
    <ligand>
        <name>heme</name>
        <dbReference type="ChEBI" id="CHEBI:30413"/>
    </ligand>
    <ligandPart>
        <name>Fe</name>
        <dbReference type="ChEBI" id="CHEBI:18248"/>
    </ligandPart>
</feature>
<comment type="cofactor">
    <cofactor evidence="1 12">
        <name>heme</name>
        <dbReference type="ChEBI" id="CHEBI:30413"/>
    </cofactor>
</comment>
<evidence type="ECO:0000256" key="4">
    <source>
        <dbReference type="ARBA" id="ARBA00022617"/>
    </source>
</evidence>
<evidence type="ECO:0000256" key="13">
    <source>
        <dbReference type="RuleBase" id="RU000461"/>
    </source>
</evidence>
<keyword evidence="5" id="KW-0812">Transmembrane</keyword>
<evidence type="ECO:0000256" key="5">
    <source>
        <dbReference type="ARBA" id="ARBA00022692"/>
    </source>
</evidence>
<dbReference type="InterPro" id="IPR001128">
    <property type="entry name" value="Cyt_P450"/>
</dbReference>
<evidence type="ECO:0000256" key="1">
    <source>
        <dbReference type="ARBA" id="ARBA00001971"/>
    </source>
</evidence>
<name>A0A059BNH0_EUCGR</name>
<sequence>MEASIQSIGLAMVLAVLTTWAWRVVNWVWVRPKRLERLLRQQGLSGKPYTFLFGDLKENSRLLTEANSKPIAISDDIKPRLFPFLHQSSQTYAMHFFIVSLRKDSFMWIGPTPRVRITNPEQLKEIFSNINDYPKPASNPLVKLLVDGLANHEGEKWVRHRKIINPAFHMEKLKLMLPAFYSSCAEMVGRWEKLVSVERSCEIDAWVDLQNLTREVLSRTAFGSSLEEGKRICELQGEQAQLTIIAFQSVYIPGWRFVPTKMNRRMKSIDKEVRALLMDIIRRREKAIREGEAAGDDLLGLLLESNMKENVGMSLHDVIEECKLFYFAGQETTSVLLVWTMVLLSVHSDWQARAREEVLRIFGSGKPDPDGLSHLKIVTMILNEVLRLYPPATDLVREVLKETKLGKLTIPTGVQLSMPTLLIHHDKELWGEDAEEFKPERFAEGVSKATKNQVSFFPFGWGPRICIGQNFALIEAKMALAMILQQFTFELSPSYAHAPSNVITLQPRYGVQVILRKAN</sequence>
<evidence type="ECO:0000256" key="9">
    <source>
        <dbReference type="ARBA" id="ARBA00023004"/>
    </source>
</evidence>
<evidence type="ECO:0000256" key="7">
    <source>
        <dbReference type="ARBA" id="ARBA00022989"/>
    </source>
</evidence>
<evidence type="ECO:0000313" key="14">
    <source>
        <dbReference type="EMBL" id="KCW67648.1"/>
    </source>
</evidence>
<dbReference type="GO" id="GO:0016020">
    <property type="term" value="C:membrane"/>
    <property type="evidence" value="ECO:0007669"/>
    <property type="project" value="UniProtKB-SubCell"/>
</dbReference>
<dbReference type="EMBL" id="KK198758">
    <property type="protein sequence ID" value="KCW67648.1"/>
    <property type="molecule type" value="Genomic_DNA"/>
</dbReference>
<dbReference type="FunCoup" id="A0A059BNH0">
    <property type="interactions" value="918"/>
</dbReference>
<comment type="similarity">
    <text evidence="3 13">Belongs to the cytochrome P450 family.</text>
</comment>
<reference evidence="14" key="1">
    <citation type="submission" date="2013-07" db="EMBL/GenBank/DDBJ databases">
        <title>The genome of Eucalyptus grandis.</title>
        <authorList>
            <person name="Schmutz J."/>
            <person name="Hayes R."/>
            <person name="Myburg A."/>
            <person name="Tuskan G."/>
            <person name="Grattapaglia D."/>
            <person name="Rokhsar D.S."/>
        </authorList>
    </citation>
    <scope>NUCLEOTIDE SEQUENCE</scope>
    <source>
        <tissue evidence="14">Leaf extractions</tissue>
    </source>
</reference>
<dbReference type="InterPro" id="IPR036396">
    <property type="entry name" value="Cyt_P450_sf"/>
</dbReference>
<dbReference type="GO" id="GO:0005506">
    <property type="term" value="F:iron ion binding"/>
    <property type="evidence" value="ECO:0007669"/>
    <property type="project" value="InterPro"/>
</dbReference>
<keyword evidence="4 12" id="KW-0349">Heme</keyword>
<keyword evidence="6 12" id="KW-0479">Metal-binding</keyword>
<evidence type="ECO:0000256" key="3">
    <source>
        <dbReference type="ARBA" id="ARBA00010617"/>
    </source>
</evidence>
<evidence type="ECO:0000256" key="11">
    <source>
        <dbReference type="ARBA" id="ARBA00023136"/>
    </source>
</evidence>
<keyword evidence="11" id="KW-0472">Membrane</keyword>
<dbReference type="PRINTS" id="PR00463">
    <property type="entry name" value="EP450I"/>
</dbReference>
<dbReference type="PRINTS" id="PR00385">
    <property type="entry name" value="P450"/>
</dbReference>
<dbReference type="GO" id="GO:0016705">
    <property type="term" value="F:oxidoreductase activity, acting on paired donors, with incorporation or reduction of molecular oxygen"/>
    <property type="evidence" value="ECO:0007669"/>
    <property type="project" value="InterPro"/>
</dbReference>
<dbReference type="SUPFAM" id="SSF48264">
    <property type="entry name" value="Cytochrome P450"/>
    <property type="match status" value="1"/>
</dbReference>
<dbReference type="Pfam" id="PF00067">
    <property type="entry name" value="p450"/>
    <property type="match status" value="1"/>
</dbReference>
<dbReference type="InterPro" id="IPR017972">
    <property type="entry name" value="Cyt_P450_CS"/>
</dbReference>
<evidence type="ECO:0000256" key="10">
    <source>
        <dbReference type="ARBA" id="ARBA00023033"/>
    </source>
</evidence>
<dbReference type="Gene3D" id="1.10.630.10">
    <property type="entry name" value="Cytochrome P450"/>
    <property type="match status" value="1"/>
</dbReference>
<dbReference type="PROSITE" id="PS00086">
    <property type="entry name" value="CYTOCHROME_P450"/>
    <property type="match status" value="1"/>
</dbReference>
<dbReference type="Gramene" id="KCW67648">
    <property type="protein sequence ID" value="KCW67648"/>
    <property type="gene ID" value="EUGRSUZ_F01396"/>
</dbReference>
<dbReference type="InterPro" id="IPR002401">
    <property type="entry name" value="Cyt_P450_E_grp-I"/>
</dbReference>